<dbReference type="EMBL" id="PGVD01000086">
    <property type="protein sequence ID" value="PLR89107.1"/>
    <property type="molecule type" value="Genomic_DNA"/>
</dbReference>
<gene>
    <name evidence="2" type="ORF">CU635_17555</name>
    <name evidence="3" type="ORF">CVD25_21705</name>
</gene>
<organism evidence="2 4">
    <name type="scientific">Bacillus canaveralius</name>
    <dbReference type="NCBI Taxonomy" id="1403243"/>
    <lineage>
        <taxon>Bacteria</taxon>
        <taxon>Bacillati</taxon>
        <taxon>Bacillota</taxon>
        <taxon>Bacilli</taxon>
        <taxon>Bacillales</taxon>
        <taxon>Bacillaceae</taxon>
        <taxon>Bacillus</taxon>
    </lineage>
</organism>
<keyword evidence="5" id="KW-1185">Reference proteome</keyword>
<dbReference type="GO" id="GO:0045893">
    <property type="term" value="P:positive regulation of DNA-templated transcription"/>
    <property type="evidence" value="ECO:0007669"/>
    <property type="project" value="TreeGrafter"/>
</dbReference>
<comment type="function">
    <text evidence="1">Regulates expression of the glpD operon. In the presence of glycerol 3-phosphate (G3P) causes antitermination of transcription of glpD at the inverted repeat of the leader region to enhance its transcription. Binds and stabilizes glpD leader mRNA.</text>
</comment>
<dbReference type="RefSeq" id="WP_101578682.1">
    <property type="nucleotide sequence ID" value="NZ_PGVA01000045.1"/>
</dbReference>
<proteinExistence type="predicted"/>
<dbReference type="PIRSF" id="PIRSF016897">
    <property type="entry name" value="GlpP"/>
    <property type="match status" value="1"/>
</dbReference>
<accession>A0A2N5GI96</accession>
<sequence>MSFNGQQIIPAAKNMKQFELFLESSCDYGVLLEIHIAQLKHVSQMACQYNKKILIHADLVHGLKNDEYATEFLCQEIKPFGIISTRPNVIVKAKQKGVLAIQRIFLLDSQAIERGYSLLKTTKADYVEVLPGIIPRIIRQMSEKITIPILAGGLVQTEEEVNSAINAGAIAVTTSRVELWRAPWI</sequence>
<keyword evidence="1" id="KW-0804">Transcription</keyword>
<dbReference type="PANTHER" id="PTHR35787">
    <property type="entry name" value="GLYCEROL UPTAKE OPERON ANTITERMINATOR REGULATORY PROTEIN"/>
    <property type="match status" value="1"/>
</dbReference>
<dbReference type="GO" id="GO:0001072">
    <property type="term" value="F:transcription antitermination factor activity, RNA binding"/>
    <property type="evidence" value="ECO:0007669"/>
    <property type="project" value="TreeGrafter"/>
</dbReference>
<keyword evidence="1" id="KW-0694">RNA-binding</keyword>
<dbReference type="AlphaFoldDB" id="A0A2N5GI96"/>
<evidence type="ECO:0000313" key="3">
    <source>
        <dbReference type="EMBL" id="PLR89107.1"/>
    </source>
</evidence>
<dbReference type="SUPFAM" id="SSF110391">
    <property type="entry name" value="GlpP-like"/>
    <property type="match status" value="1"/>
</dbReference>
<protein>
    <recommendedName>
        <fullName evidence="1">Glycerol uptake operon antiterminator regulatory protein</fullName>
    </recommendedName>
</protein>
<dbReference type="InterPro" id="IPR013785">
    <property type="entry name" value="Aldolase_TIM"/>
</dbReference>
<reference evidence="2 4" key="1">
    <citation type="submission" date="2017-11" db="EMBL/GenBank/DDBJ databases">
        <title>Comparitive Functional Genomics of Dry Heat Resistant strains isolated from the Viking Spacecraft.</title>
        <authorList>
            <person name="Seuylemezian A."/>
            <person name="Cooper K."/>
            <person name="Vaishampayan P."/>
        </authorList>
    </citation>
    <scope>NUCLEOTIDE SEQUENCE [LARGE SCALE GENOMIC DNA]</scope>
    <source>
        <strain evidence="2 4">M4.6</strain>
    </source>
</reference>
<evidence type="ECO:0000256" key="1">
    <source>
        <dbReference type="PIRNR" id="PIRNR016897"/>
    </source>
</evidence>
<dbReference type="EMBL" id="PGVA01000045">
    <property type="protein sequence ID" value="PLR80690.1"/>
    <property type="molecule type" value="Genomic_DNA"/>
</dbReference>
<dbReference type="Proteomes" id="UP000234951">
    <property type="component" value="Unassembled WGS sequence"/>
</dbReference>
<keyword evidence="1" id="KW-0319">Glycerol metabolism</keyword>
<dbReference type="Pfam" id="PF04309">
    <property type="entry name" value="G3P_antiterm"/>
    <property type="match status" value="1"/>
</dbReference>
<dbReference type="OrthoDB" id="9799580at2"/>
<dbReference type="GO" id="GO:0006071">
    <property type="term" value="P:glycerol metabolic process"/>
    <property type="evidence" value="ECO:0007669"/>
    <property type="project" value="UniProtKB-UniRule"/>
</dbReference>
<evidence type="ECO:0000313" key="4">
    <source>
        <dbReference type="Proteomes" id="UP000234951"/>
    </source>
</evidence>
<dbReference type="Proteomes" id="UP000235114">
    <property type="component" value="Unassembled WGS sequence"/>
</dbReference>
<comment type="caution">
    <text evidence="2">The sequence shown here is derived from an EMBL/GenBank/DDBJ whole genome shotgun (WGS) entry which is preliminary data.</text>
</comment>
<keyword evidence="1" id="KW-0805">Transcription regulation</keyword>
<dbReference type="PANTHER" id="PTHR35787:SF1">
    <property type="entry name" value="GLYCEROL UPTAKE OPERON ANTITERMINATOR REGULATORY PROTEIN"/>
    <property type="match status" value="1"/>
</dbReference>
<dbReference type="GO" id="GO:0003723">
    <property type="term" value="F:RNA binding"/>
    <property type="evidence" value="ECO:0007669"/>
    <property type="project" value="UniProtKB-KW"/>
</dbReference>
<dbReference type="InterPro" id="IPR006699">
    <property type="entry name" value="GlpP"/>
</dbReference>
<evidence type="ECO:0000313" key="2">
    <source>
        <dbReference type="EMBL" id="PLR80690.1"/>
    </source>
</evidence>
<dbReference type="Gene3D" id="3.20.20.70">
    <property type="entry name" value="Aldolase class I"/>
    <property type="match status" value="1"/>
</dbReference>
<evidence type="ECO:0000313" key="5">
    <source>
        <dbReference type="Proteomes" id="UP000235114"/>
    </source>
</evidence>
<name>A0A2N5GI96_9BACI</name>
<reference evidence="3 5" key="2">
    <citation type="submission" date="2017-12" db="EMBL/GenBank/DDBJ databases">
        <title>Comparative Functional Genomics of Dry Heat Resistant strains isolated from the Viking Spacecraft.</title>
        <authorList>
            <person name="Seuylemezian A."/>
            <person name="Cooper K."/>
            <person name="Vaishampayan P."/>
        </authorList>
    </citation>
    <scope>NUCLEOTIDE SEQUENCE [LARGE SCALE GENOMIC DNA]</scope>
    <source>
        <strain evidence="3 5">ATCC 29669</strain>
    </source>
</reference>